<dbReference type="Proteomes" id="UP001596087">
    <property type="component" value="Unassembled WGS sequence"/>
</dbReference>
<dbReference type="InterPro" id="IPR002888">
    <property type="entry name" value="2Fe-2S-bd"/>
</dbReference>
<name>A0ABW0BGP1_9ACTN</name>
<dbReference type="Gene3D" id="3.10.20.30">
    <property type="match status" value="1"/>
</dbReference>
<keyword evidence="2" id="KW-0479">Metal-binding</keyword>
<evidence type="ECO:0000313" key="8">
    <source>
        <dbReference type="Proteomes" id="UP001596087"/>
    </source>
</evidence>
<dbReference type="PROSITE" id="PS00197">
    <property type="entry name" value="2FE2S_FER_1"/>
    <property type="match status" value="1"/>
</dbReference>
<dbReference type="PANTHER" id="PTHR44379">
    <property type="entry name" value="OXIDOREDUCTASE WITH IRON-SULFUR SUBUNIT"/>
    <property type="match status" value="1"/>
</dbReference>
<dbReference type="Gene3D" id="1.10.150.120">
    <property type="entry name" value="[2Fe-2S]-binding domain"/>
    <property type="match status" value="1"/>
</dbReference>
<gene>
    <name evidence="7" type="ORF">ACFPGP_05860</name>
</gene>
<evidence type="ECO:0000256" key="4">
    <source>
        <dbReference type="ARBA" id="ARBA00023004"/>
    </source>
</evidence>
<comment type="caution">
    <text evidence="7">The sequence shown here is derived from an EMBL/GenBank/DDBJ whole genome shotgun (WGS) entry which is preliminary data.</text>
</comment>
<dbReference type="SUPFAM" id="SSF54292">
    <property type="entry name" value="2Fe-2S ferredoxin-like"/>
    <property type="match status" value="1"/>
</dbReference>
<keyword evidence="3" id="KW-0560">Oxidoreductase</keyword>
<evidence type="ECO:0000256" key="5">
    <source>
        <dbReference type="ARBA" id="ARBA00023014"/>
    </source>
</evidence>
<evidence type="ECO:0000256" key="3">
    <source>
        <dbReference type="ARBA" id="ARBA00023002"/>
    </source>
</evidence>
<dbReference type="InterPro" id="IPR036010">
    <property type="entry name" value="2Fe-2S_ferredoxin-like_sf"/>
</dbReference>
<feature type="domain" description="2Fe-2S ferredoxin-type" evidence="6">
    <location>
        <begin position="4"/>
        <end position="80"/>
    </location>
</feature>
<dbReference type="Pfam" id="PF01799">
    <property type="entry name" value="Fer2_2"/>
    <property type="match status" value="1"/>
</dbReference>
<evidence type="ECO:0000313" key="7">
    <source>
        <dbReference type="EMBL" id="MFC5176187.1"/>
    </source>
</evidence>
<dbReference type="EMBL" id="JBHSKD010000006">
    <property type="protein sequence ID" value="MFC5176187.1"/>
    <property type="molecule type" value="Genomic_DNA"/>
</dbReference>
<keyword evidence="5" id="KW-0411">Iron-sulfur</keyword>
<dbReference type="CDD" id="cd00207">
    <property type="entry name" value="fer2"/>
    <property type="match status" value="1"/>
</dbReference>
<proteinExistence type="predicted"/>
<keyword evidence="1" id="KW-0001">2Fe-2S</keyword>
<protein>
    <submittedName>
        <fullName evidence="7">(2Fe-2S)-binding protein</fullName>
    </submittedName>
</protein>
<evidence type="ECO:0000259" key="6">
    <source>
        <dbReference type="PROSITE" id="PS51085"/>
    </source>
</evidence>
<sequence length="166" mass="17539">MTTEHVSFTVNNVERAVEVSGSETLLDTLRDQLGLRGSKEGCLEGECGACTVLLDSRPIDSCIYPTAACAGREVRTVEGVAQLDAPSLLQQAMVRSGSVQCGFCTPGFVMSLTALLERESNPDREAIANAISGNICRCTGYTQIIEAVEAVVAEYASSNTAQEAQA</sequence>
<dbReference type="SUPFAM" id="SSF47741">
    <property type="entry name" value="CO dehydrogenase ISP C-domain like"/>
    <property type="match status" value="1"/>
</dbReference>
<dbReference type="InterPro" id="IPR001041">
    <property type="entry name" value="2Fe-2S_ferredoxin-type"/>
</dbReference>
<dbReference type="PROSITE" id="PS51085">
    <property type="entry name" value="2FE2S_FER_2"/>
    <property type="match status" value="1"/>
</dbReference>
<dbReference type="PANTHER" id="PTHR44379:SF8">
    <property type="entry name" value="XANTHINE DEHYDROGENASE IRON-SULFUR-BINDING SUBUNIT XDHC-RELATED"/>
    <property type="match status" value="1"/>
</dbReference>
<accession>A0ABW0BGP1</accession>
<keyword evidence="4" id="KW-0408">Iron</keyword>
<dbReference type="InterPro" id="IPR006058">
    <property type="entry name" value="2Fe2S_fd_BS"/>
</dbReference>
<keyword evidence="8" id="KW-1185">Reference proteome</keyword>
<evidence type="ECO:0000256" key="2">
    <source>
        <dbReference type="ARBA" id="ARBA00022723"/>
    </source>
</evidence>
<dbReference type="InterPro" id="IPR012675">
    <property type="entry name" value="Beta-grasp_dom_sf"/>
</dbReference>
<dbReference type="RefSeq" id="WP_378588183.1">
    <property type="nucleotide sequence ID" value="NZ_JBHSKD010000006.1"/>
</dbReference>
<evidence type="ECO:0000256" key="1">
    <source>
        <dbReference type="ARBA" id="ARBA00022714"/>
    </source>
</evidence>
<organism evidence="7 8">
    <name type="scientific">Nocardioides taihuensis</name>
    <dbReference type="NCBI Taxonomy" id="1835606"/>
    <lineage>
        <taxon>Bacteria</taxon>
        <taxon>Bacillati</taxon>
        <taxon>Actinomycetota</taxon>
        <taxon>Actinomycetes</taxon>
        <taxon>Propionibacteriales</taxon>
        <taxon>Nocardioidaceae</taxon>
        <taxon>Nocardioides</taxon>
    </lineage>
</organism>
<reference evidence="8" key="1">
    <citation type="journal article" date="2019" name="Int. J. Syst. Evol. Microbiol.">
        <title>The Global Catalogue of Microorganisms (GCM) 10K type strain sequencing project: providing services to taxonomists for standard genome sequencing and annotation.</title>
        <authorList>
            <consortium name="The Broad Institute Genomics Platform"/>
            <consortium name="The Broad Institute Genome Sequencing Center for Infectious Disease"/>
            <person name="Wu L."/>
            <person name="Ma J."/>
        </authorList>
    </citation>
    <scope>NUCLEOTIDE SEQUENCE [LARGE SCALE GENOMIC DNA]</scope>
    <source>
        <strain evidence="8">DFY41</strain>
    </source>
</reference>
<dbReference type="InterPro" id="IPR051452">
    <property type="entry name" value="Diverse_Oxidoreductases"/>
</dbReference>
<dbReference type="InterPro" id="IPR036884">
    <property type="entry name" value="2Fe-2S-bd_dom_sf"/>
</dbReference>
<dbReference type="Pfam" id="PF00111">
    <property type="entry name" value="Fer2"/>
    <property type="match status" value="1"/>
</dbReference>